<feature type="transmembrane region" description="Helical" evidence="2">
    <location>
        <begin position="216"/>
        <end position="237"/>
    </location>
</feature>
<gene>
    <name evidence="3" type="ORF">BCR44DRAFT_411538</name>
</gene>
<evidence type="ECO:0000256" key="2">
    <source>
        <dbReference type="SAM" id="Phobius"/>
    </source>
</evidence>
<evidence type="ECO:0000256" key="1">
    <source>
        <dbReference type="SAM" id="MobiDB-lite"/>
    </source>
</evidence>
<accession>A0A1Y2HS84</accession>
<keyword evidence="2" id="KW-1133">Transmembrane helix</keyword>
<feature type="transmembrane region" description="Helical" evidence="2">
    <location>
        <begin position="188"/>
        <end position="210"/>
    </location>
</feature>
<keyword evidence="2" id="KW-0812">Transmembrane</keyword>
<keyword evidence="4" id="KW-1185">Reference proteome</keyword>
<sequence length="648" mass="70547">MSSAFACTTQVAPNVRNDPLHPSQLPAADADKVAVRVPRFLWSSVAVISTGVLASILAFGLSLLAIPRPGHACTTNPNTRRFAYIGFDLFMWVVVAGVFLSHFETSFPIALHHNYAKAMFFLSLAIIAATHIAMFMLPHSKDAERVSDFLCFFTFNVFCVCALKLAKKMLMCDLRNKSPRPNRQPLSMVSRTSIIFRLIIGSMAAYGSSLVITNPLLSAASVAATLVLGISASVVAMRHRKRRRRSFDFGVLLWTAYHVGPISRRIVIILHNSLPIGYTLLLVLGYRTTLATCGFILDDLMDAAFGQWTLWPAFFIRITEALVSITLAFNDSPNGIIGYLVSNFVVSVVKDCGLFDDCRFLLRNGFCVLSPIDSIEASGESAALSRAPTITLREATSGSASISSSKVRTGIPLLVSIGKSIVGRITRRFRAVQLSRLHLDLRLQIERSETTFLSRLTALASLASVHIMALVIGRTPLDRIEEFPLQSQATWLLALSLVELGLSRAVASAAIQWKLRRFFHIKGKVDRCISINKVKSSLSMASFSSSSHMPQSMSSSSFGILMSEDLNSAQVAATRPEGSVNPASPIPTQLAAVDSDPTGKVPNTPSPSPELAPLSQWSTELPWRSNPSLAALVLLTVVYSAATQYGPW</sequence>
<feature type="transmembrane region" description="Helical" evidence="2">
    <location>
        <begin position="40"/>
        <end position="62"/>
    </location>
</feature>
<feature type="transmembrane region" description="Helical" evidence="2">
    <location>
        <begin position="82"/>
        <end position="103"/>
    </location>
</feature>
<organism evidence="3 4">
    <name type="scientific">Catenaria anguillulae PL171</name>
    <dbReference type="NCBI Taxonomy" id="765915"/>
    <lineage>
        <taxon>Eukaryota</taxon>
        <taxon>Fungi</taxon>
        <taxon>Fungi incertae sedis</taxon>
        <taxon>Blastocladiomycota</taxon>
        <taxon>Blastocladiomycetes</taxon>
        <taxon>Blastocladiales</taxon>
        <taxon>Catenariaceae</taxon>
        <taxon>Catenaria</taxon>
    </lineage>
</organism>
<comment type="caution">
    <text evidence="3">The sequence shown here is derived from an EMBL/GenBank/DDBJ whole genome shotgun (WGS) entry which is preliminary data.</text>
</comment>
<keyword evidence="2" id="KW-0472">Membrane</keyword>
<feature type="transmembrane region" description="Helical" evidence="2">
    <location>
        <begin position="276"/>
        <end position="297"/>
    </location>
</feature>
<proteinExistence type="predicted"/>
<evidence type="ECO:0000313" key="3">
    <source>
        <dbReference type="EMBL" id="ORZ37460.1"/>
    </source>
</evidence>
<feature type="transmembrane region" description="Helical" evidence="2">
    <location>
        <begin position="492"/>
        <end position="513"/>
    </location>
</feature>
<evidence type="ECO:0000313" key="4">
    <source>
        <dbReference type="Proteomes" id="UP000193411"/>
    </source>
</evidence>
<protein>
    <submittedName>
        <fullName evidence="3">Uncharacterized protein</fullName>
    </submittedName>
</protein>
<dbReference type="Proteomes" id="UP000193411">
    <property type="component" value="Unassembled WGS sequence"/>
</dbReference>
<name>A0A1Y2HS84_9FUNG</name>
<feature type="transmembrane region" description="Helical" evidence="2">
    <location>
        <begin position="309"/>
        <end position="330"/>
    </location>
</feature>
<reference evidence="3 4" key="1">
    <citation type="submission" date="2016-07" db="EMBL/GenBank/DDBJ databases">
        <title>Pervasive Adenine N6-methylation of Active Genes in Fungi.</title>
        <authorList>
            <consortium name="DOE Joint Genome Institute"/>
            <person name="Mondo S.J."/>
            <person name="Dannebaum R.O."/>
            <person name="Kuo R.C."/>
            <person name="Labutti K."/>
            <person name="Haridas S."/>
            <person name="Kuo A."/>
            <person name="Salamov A."/>
            <person name="Ahrendt S.R."/>
            <person name="Lipzen A."/>
            <person name="Sullivan W."/>
            <person name="Andreopoulos W.B."/>
            <person name="Clum A."/>
            <person name="Lindquist E."/>
            <person name="Daum C."/>
            <person name="Ramamoorthy G.K."/>
            <person name="Gryganskyi A."/>
            <person name="Culley D."/>
            <person name="Magnuson J.K."/>
            <person name="James T.Y."/>
            <person name="O'Malley M.A."/>
            <person name="Stajich J.E."/>
            <person name="Spatafora J.W."/>
            <person name="Visel A."/>
            <person name="Grigoriev I.V."/>
        </authorList>
    </citation>
    <scope>NUCLEOTIDE SEQUENCE [LARGE SCALE GENOMIC DNA]</scope>
    <source>
        <strain evidence="3 4">PL171</strain>
    </source>
</reference>
<dbReference type="EMBL" id="MCFL01000012">
    <property type="protein sequence ID" value="ORZ37460.1"/>
    <property type="molecule type" value="Genomic_DNA"/>
</dbReference>
<feature type="region of interest" description="Disordered" evidence="1">
    <location>
        <begin position="571"/>
        <end position="613"/>
    </location>
</feature>
<feature type="transmembrane region" description="Helical" evidence="2">
    <location>
        <begin position="115"/>
        <end position="137"/>
    </location>
</feature>
<feature type="transmembrane region" description="Helical" evidence="2">
    <location>
        <begin position="452"/>
        <end position="472"/>
    </location>
</feature>
<feature type="transmembrane region" description="Helical" evidence="2">
    <location>
        <begin position="149"/>
        <end position="167"/>
    </location>
</feature>
<dbReference type="AlphaFoldDB" id="A0A1Y2HS84"/>